<evidence type="ECO:0000256" key="6">
    <source>
        <dbReference type="SAM" id="MobiDB-lite"/>
    </source>
</evidence>
<dbReference type="InterPro" id="IPR027417">
    <property type="entry name" value="P-loop_NTPase"/>
</dbReference>
<feature type="compositionally biased region" description="Polar residues" evidence="6">
    <location>
        <begin position="744"/>
        <end position="753"/>
    </location>
</feature>
<dbReference type="STRING" id="526222.Desal_1855"/>
<dbReference type="Proteomes" id="UP000002601">
    <property type="component" value="Chromosome"/>
</dbReference>
<dbReference type="InterPro" id="IPR025662">
    <property type="entry name" value="Sigma_54_int_dom_ATP-bd_1"/>
</dbReference>
<evidence type="ECO:0000256" key="5">
    <source>
        <dbReference type="ARBA" id="ARBA00023163"/>
    </source>
</evidence>
<keyword evidence="3" id="KW-0805">Transcription regulation</keyword>
<dbReference type="InterPro" id="IPR025943">
    <property type="entry name" value="Sigma_54_int_dom_ATP-bd_2"/>
</dbReference>
<keyword evidence="4" id="KW-0238">DNA-binding</keyword>
<dbReference type="PROSITE" id="PS00676">
    <property type="entry name" value="SIGMA54_INTERACT_2"/>
    <property type="match status" value="1"/>
</dbReference>
<evidence type="ECO:0000256" key="7">
    <source>
        <dbReference type="SAM" id="Phobius"/>
    </source>
</evidence>
<evidence type="ECO:0000313" key="9">
    <source>
        <dbReference type="EMBL" id="ACS79916.1"/>
    </source>
</evidence>
<dbReference type="GO" id="GO:0006355">
    <property type="term" value="P:regulation of DNA-templated transcription"/>
    <property type="evidence" value="ECO:0007669"/>
    <property type="project" value="InterPro"/>
</dbReference>
<name>C6BUA7_MARSD</name>
<keyword evidence="7" id="KW-0472">Membrane</keyword>
<dbReference type="SMART" id="SM00382">
    <property type="entry name" value="AAA"/>
    <property type="match status" value="1"/>
</dbReference>
<dbReference type="AlphaFoldDB" id="C6BUA7"/>
<dbReference type="InterPro" id="IPR002078">
    <property type="entry name" value="Sigma_54_int"/>
</dbReference>
<dbReference type="GO" id="GO:0005524">
    <property type="term" value="F:ATP binding"/>
    <property type="evidence" value="ECO:0007669"/>
    <property type="project" value="UniProtKB-KW"/>
</dbReference>
<sequence>MSENTQPTEHNNSSMFSPKRLWNRTGLRGKLLLSLLPTILIIILIVGAASYKVSKDYIRIALGRTVAMQNLAIVHDIEMFMNNCATDLRYFALSKQKNEDISIQFQNMIMAGGIPYYELAYIPASTGKPQIQINKSGVVTKLDDAALGRVSPNPLLELEKISTLKDREVQPSYIREITYPVQNNKNGNMLIKEKVVRFYIKTLDSKGHPDGIMFLSVKAEKLRNFLTLYDSKRSPLWSFQRSDELRFSYFVDPQGWILFQSIPKEDDSSELTSFLARQGYQGTLGKAEHNVAFRPSEIHADYWERIGKIQKKEKGLEFLFHESGQYSSTIPTLAYAPVCFKKTPGGESEVYGAIIYTDRSVLPKVAGYDFMSILLVVSGIAVAATILVVLFFGRSLTRPIREFAAVMSEQTSLDQLKEVDLPYKDNDLQVLQKAFNRIIRHVNSQYILMKAKDEKLVAINSQEKADMKKETQALANLDVTVIPEIIGYGKQINNLKNEILKAAEVDVDVLIYGETGTGKQLVAEAVHNNSARREKPFISVNCGALDENLLLDALFGHVKGAFSDAKTDRNGAFIEAHGGTLFLDEIQSASLKVQQSLLRAIASRRLKPLGSDKEISFDIRIIVATNADLTTLIKEKLFREDLYYRLKVLMIQTPALREHPESIPLLSLYYMKQAENLTDKKDIALSRGAVAKLKSYQWPGNVRELVNSITRAVVMANNKLIQADEIKLEGESCSYAEDEHPESVKQSFASEETISPDEDTLEENMDSDQLQSTSLNDRQLKAWKVIRTMDSVSRNEYQKIVGGRLPSRTAIYDLQILVKAGKLRKTGRGPSTRYIVDE</sequence>
<reference evidence="9 10" key="1">
    <citation type="submission" date="2009-06" db="EMBL/GenBank/DDBJ databases">
        <title>Complete sequence of Desulfovibrio salexigens DSM 2638.</title>
        <authorList>
            <consortium name="US DOE Joint Genome Institute"/>
            <person name="Lucas S."/>
            <person name="Copeland A."/>
            <person name="Lapidus A."/>
            <person name="Glavina del Rio T."/>
            <person name="Tice H."/>
            <person name="Bruce D."/>
            <person name="Goodwin L."/>
            <person name="Pitluck S."/>
            <person name="Munk A.C."/>
            <person name="Brettin T."/>
            <person name="Detter J.C."/>
            <person name="Han C."/>
            <person name="Tapia R."/>
            <person name="Larimer F."/>
            <person name="Land M."/>
            <person name="Hauser L."/>
            <person name="Kyrpides N."/>
            <person name="Anderson I."/>
            <person name="Wall J.D."/>
            <person name="Arkin A.P."/>
            <person name="Dehal P."/>
            <person name="Chivian D."/>
            <person name="Giles B."/>
            <person name="Hazen T.C."/>
        </authorList>
    </citation>
    <scope>NUCLEOTIDE SEQUENCE [LARGE SCALE GENOMIC DNA]</scope>
    <source>
        <strain evidence="10">ATCC 14822 / DSM 2638 / NCIMB 8403 / VKM B-1763</strain>
    </source>
</reference>
<dbReference type="InterPro" id="IPR058031">
    <property type="entry name" value="AAA_lid_NorR"/>
</dbReference>
<dbReference type="CDD" id="cd00009">
    <property type="entry name" value="AAA"/>
    <property type="match status" value="1"/>
</dbReference>
<proteinExistence type="predicted"/>
<dbReference type="HOGENOM" id="CLU_016568_1_0_7"/>
<dbReference type="Gene3D" id="1.10.8.60">
    <property type="match status" value="1"/>
</dbReference>
<keyword evidence="7" id="KW-1133">Transmembrane helix</keyword>
<dbReference type="PROSITE" id="PS00688">
    <property type="entry name" value="SIGMA54_INTERACT_3"/>
    <property type="match status" value="1"/>
</dbReference>
<evidence type="ECO:0000256" key="1">
    <source>
        <dbReference type="ARBA" id="ARBA00022741"/>
    </source>
</evidence>
<keyword evidence="7" id="KW-0812">Transmembrane</keyword>
<dbReference type="RefSeq" id="WP_015851732.1">
    <property type="nucleotide sequence ID" value="NC_012881.1"/>
</dbReference>
<dbReference type="eggNOG" id="COG2204">
    <property type="taxonomic scope" value="Bacteria"/>
</dbReference>
<keyword evidence="2" id="KW-0067">ATP-binding</keyword>
<dbReference type="OrthoDB" id="9763792at2"/>
<dbReference type="Gene3D" id="6.10.340.10">
    <property type="match status" value="1"/>
</dbReference>
<accession>C6BUA7</accession>
<feature type="transmembrane region" description="Helical" evidence="7">
    <location>
        <begin position="31"/>
        <end position="51"/>
    </location>
</feature>
<feature type="compositionally biased region" description="Acidic residues" evidence="6">
    <location>
        <begin position="754"/>
        <end position="766"/>
    </location>
</feature>
<feature type="domain" description="Sigma-54 factor interaction" evidence="8">
    <location>
        <begin position="485"/>
        <end position="714"/>
    </location>
</feature>
<evidence type="ECO:0000256" key="4">
    <source>
        <dbReference type="ARBA" id="ARBA00023125"/>
    </source>
</evidence>
<keyword evidence="1" id="KW-0547">Nucleotide-binding</keyword>
<keyword evidence="5" id="KW-0804">Transcription</keyword>
<dbReference type="InterPro" id="IPR003593">
    <property type="entry name" value="AAA+_ATPase"/>
</dbReference>
<dbReference type="InterPro" id="IPR025944">
    <property type="entry name" value="Sigma_54_int_dom_CS"/>
</dbReference>
<dbReference type="GO" id="GO:0003677">
    <property type="term" value="F:DNA binding"/>
    <property type="evidence" value="ECO:0007669"/>
    <property type="project" value="UniProtKB-KW"/>
</dbReference>
<dbReference type="PANTHER" id="PTHR32071">
    <property type="entry name" value="TRANSCRIPTIONAL REGULATORY PROTEIN"/>
    <property type="match status" value="1"/>
</dbReference>
<dbReference type="PROSITE" id="PS00675">
    <property type="entry name" value="SIGMA54_INTERACT_1"/>
    <property type="match status" value="1"/>
</dbReference>
<organism evidence="9 10">
    <name type="scientific">Maridesulfovibrio salexigens (strain ATCC 14822 / DSM 2638 / NCIMB 8403 / VKM B-1763)</name>
    <name type="common">Desulfovibrio salexigens</name>
    <dbReference type="NCBI Taxonomy" id="526222"/>
    <lineage>
        <taxon>Bacteria</taxon>
        <taxon>Pseudomonadati</taxon>
        <taxon>Thermodesulfobacteriota</taxon>
        <taxon>Desulfovibrionia</taxon>
        <taxon>Desulfovibrionales</taxon>
        <taxon>Desulfovibrionaceae</taxon>
        <taxon>Maridesulfovibrio</taxon>
    </lineage>
</organism>
<dbReference type="EMBL" id="CP001649">
    <property type="protein sequence ID" value="ACS79916.1"/>
    <property type="molecule type" value="Genomic_DNA"/>
</dbReference>
<evidence type="ECO:0000259" key="8">
    <source>
        <dbReference type="PROSITE" id="PS50045"/>
    </source>
</evidence>
<dbReference type="KEGG" id="dsa:Desal_1855"/>
<evidence type="ECO:0000256" key="3">
    <source>
        <dbReference type="ARBA" id="ARBA00023015"/>
    </source>
</evidence>
<evidence type="ECO:0000313" key="10">
    <source>
        <dbReference type="Proteomes" id="UP000002601"/>
    </source>
</evidence>
<dbReference type="Gene3D" id="3.40.50.300">
    <property type="entry name" value="P-loop containing nucleotide triphosphate hydrolases"/>
    <property type="match status" value="1"/>
</dbReference>
<dbReference type="FunFam" id="3.40.50.300:FF:000006">
    <property type="entry name" value="DNA-binding transcriptional regulator NtrC"/>
    <property type="match status" value="1"/>
</dbReference>
<dbReference type="PROSITE" id="PS50045">
    <property type="entry name" value="SIGMA54_INTERACT_4"/>
    <property type="match status" value="1"/>
</dbReference>
<gene>
    <name evidence="9" type="ordered locus">Desal_1855</name>
</gene>
<dbReference type="Pfam" id="PF25601">
    <property type="entry name" value="AAA_lid_14"/>
    <property type="match status" value="1"/>
</dbReference>
<evidence type="ECO:0000256" key="2">
    <source>
        <dbReference type="ARBA" id="ARBA00022840"/>
    </source>
</evidence>
<dbReference type="Pfam" id="PF00158">
    <property type="entry name" value="Sigma54_activat"/>
    <property type="match status" value="1"/>
</dbReference>
<protein>
    <submittedName>
        <fullName evidence="9">Sigma 54 interacting domain protein</fullName>
    </submittedName>
</protein>
<feature type="region of interest" description="Disordered" evidence="6">
    <location>
        <begin position="737"/>
        <end position="773"/>
    </location>
</feature>
<keyword evidence="10" id="KW-1185">Reference proteome</keyword>
<feature type="transmembrane region" description="Helical" evidence="7">
    <location>
        <begin position="370"/>
        <end position="392"/>
    </location>
</feature>
<dbReference type="SUPFAM" id="SSF52540">
    <property type="entry name" value="P-loop containing nucleoside triphosphate hydrolases"/>
    <property type="match status" value="1"/>
</dbReference>